<reference evidence="1" key="1">
    <citation type="journal article" date="2015" name="Nature">
        <title>Complex archaea that bridge the gap between prokaryotes and eukaryotes.</title>
        <authorList>
            <person name="Spang A."/>
            <person name="Saw J.H."/>
            <person name="Jorgensen S.L."/>
            <person name="Zaremba-Niedzwiedzka K."/>
            <person name="Martijn J."/>
            <person name="Lind A.E."/>
            <person name="van Eijk R."/>
            <person name="Schleper C."/>
            <person name="Guy L."/>
            <person name="Ettema T.J."/>
        </authorList>
    </citation>
    <scope>NUCLEOTIDE SEQUENCE</scope>
</reference>
<comment type="caution">
    <text evidence="1">The sequence shown here is derived from an EMBL/GenBank/DDBJ whole genome shotgun (WGS) entry which is preliminary data.</text>
</comment>
<dbReference type="EMBL" id="LAZR01026670">
    <property type="protein sequence ID" value="KKL68000.1"/>
    <property type="molecule type" value="Genomic_DNA"/>
</dbReference>
<gene>
    <name evidence="1" type="ORF">LCGC14_2129370</name>
</gene>
<sequence>MNKNKKLFQNIFCKLINKQMEKNLFSFDFSAQNFLFDSKQNNSRYKKFPKDKNLSKQYEAKTPELNYSEFQKEGIEYVDLEGREYILAKGNFRTNYVRSGDIQDPTFLEPDRELKQSVGTQIFWIRIPIYLRGTVGFPEPSGKLLSLYFVRDQILCTGETNGVYVSGPKKKTGFIVLKKFQTFGQVADPSSYQYLVTKEKRIK</sequence>
<dbReference type="AlphaFoldDB" id="A0A0F9GEY2"/>
<proteinExistence type="predicted"/>
<protein>
    <submittedName>
        <fullName evidence="1">Uncharacterized protein</fullName>
    </submittedName>
</protein>
<accession>A0A0F9GEY2</accession>
<feature type="non-terminal residue" evidence="1">
    <location>
        <position position="203"/>
    </location>
</feature>
<evidence type="ECO:0000313" key="1">
    <source>
        <dbReference type="EMBL" id="KKL68000.1"/>
    </source>
</evidence>
<organism evidence="1">
    <name type="scientific">marine sediment metagenome</name>
    <dbReference type="NCBI Taxonomy" id="412755"/>
    <lineage>
        <taxon>unclassified sequences</taxon>
        <taxon>metagenomes</taxon>
        <taxon>ecological metagenomes</taxon>
    </lineage>
</organism>
<name>A0A0F9GEY2_9ZZZZ</name>